<evidence type="ECO:0008006" key="4">
    <source>
        <dbReference type="Google" id="ProtNLM"/>
    </source>
</evidence>
<name>A0A8J3MNP3_9CHLR</name>
<dbReference type="PANTHER" id="PTHR43649">
    <property type="entry name" value="ARABINOSE-BINDING PROTEIN-RELATED"/>
    <property type="match status" value="1"/>
</dbReference>
<organism evidence="2 3">
    <name type="scientific">Ktedonospora formicarum</name>
    <dbReference type="NCBI Taxonomy" id="2778364"/>
    <lineage>
        <taxon>Bacteria</taxon>
        <taxon>Bacillati</taxon>
        <taxon>Chloroflexota</taxon>
        <taxon>Ktedonobacteria</taxon>
        <taxon>Ktedonobacterales</taxon>
        <taxon>Ktedonobacteraceae</taxon>
        <taxon>Ktedonospora</taxon>
    </lineage>
</organism>
<comment type="caution">
    <text evidence="2">The sequence shown here is derived from an EMBL/GenBank/DDBJ whole genome shotgun (WGS) entry which is preliminary data.</text>
</comment>
<keyword evidence="3" id="KW-1185">Reference proteome</keyword>
<sequence>MRQQLMYRPEKHISSTTKQGRHMSKALRETLVLAMLLSALALIFSSCSVLGIGAESFSGKTTINWLVRADPQNNPWEYQVVKEFEASHPNIHVQIVISPGSANYDQKNETMSVGFVPADVYSTWGNNSWADNVYRGFAADLTPFINASHFSFEGMDKKLLDQYSVKGHVYAIPFATGGSYIFYNVDMLKKANLPTPPTNWDDPNWNLDTALKYAKALSTPDAPLTQREYGLSDDLWPENATSLLFGGDIFPQSAYKTGVIDSVTANSPEVIQAEQFKQDLIYKYKYMPNPADASVLNGFLSGKVGMTMNGVWGFWSYQSVKFQWAAAPLPTIKTNTNVLFTDPWMMSKNTHHPQESWEFIQWLCSPEHGAKSYMESSGAIPPWSQLIPAWAAKTHKIMPSLSEQQLIELAQGSLAHGQESINHLAISYGQYDSAIGTITSAAFASNKPVPATLDQLQQQLQSTIKQVGPLRPLQ</sequence>
<dbReference type="SUPFAM" id="SSF53850">
    <property type="entry name" value="Periplasmic binding protein-like II"/>
    <property type="match status" value="1"/>
</dbReference>
<dbReference type="PANTHER" id="PTHR43649:SF12">
    <property type="entry name" value="DIACETYLCHITOBIOSE BINDING PROTEIN DASA"/>
    <property type="match status" value="1"/>
</dbReference>
<dbReference type="EMBL" id="BNJF01000001">
    <property type="protein sequence ID" value="GHO42987.1"/>
    <property type="molecule type" value="Genomic_DNA"/>
</dbReference>
<dbReference type="InterPro" id="IPR050490">
    <property type="entry name" value="Bact_solute-bd_prot1"/>
</dbReference>
<feature type="region of interest" description="Disordered" evidence="1">
    <location>
        <begin position="1"/>
        <end position="20"/>
    </location>
</feature>
<dbReference type="Gene3D" id="3.40.190.10">
    <property type="entry name" value="Periplasmic binding protein-like II"/>
    <property type="match status" value="1"/>
</dbReference>
<dbReference type="InterPro" id="IPR006059">
    <property type="entry name" value="SBP"/>
</dbReference>
<accession>A0A8J3MNP3</accession>
<dbReference type="Proteomes" id="UP000612362">
    <property type="component" value="Unassembled WGS sequence"/>
</dbReference>
<proteinExistence type="predicted"/>
<protein>
    <recommendedName>
        <fullName evidence="4">Sugar ABC transporter substrate-binding protein</fullName>
    </recommendedName>
</protein>
<evidence type="ECO:0000313" key="3">
    <source>
        <dbReference type="Proteomes" id="UP000612362"/>
    </source>
</evidence>
<dbReference type="AlphaFoldDB" id="A0A8J3MNP3"/>
<dbReference type="CDD" id="cd13585">
    <property type="entry name" value="PBP2_TMBP_like"/>
    <property type="match status" value="1"/>
</dbReference>
<gene>
    <name evidence="2" type="ORF">KSX_11500</name>
</gene>
<reference evidence="2" key="1">
    <citation type="submission" date="2020-10" db="EMBL/GenBank/DDBJ databases">
        <title>Taxonomic study of unclassified bacteria belonging to the class Ktedonobacteria.</title>
        <authorList>
            <person name="Yabe S."/>
            <person name="Wang C.M."/>
            <person name="Zheng Y."/>
            <person name="Sakai Y."/>
            <person name="Cavaletti L."/>
            <person name="Monciardini P."/>
            <person name="Donadio S."/>
        </authorList>
    </citation>
    <scope>NUCLEOTIDE SEQUENCE</scope>
    <source>
        <strain evidence="2">SOSP1-1</strain>
    </source>
</reference>
<dbReference type="Pfam" id="PF01547">
    <property type="entry name" value="SBP_bac_1"/>
    <property type="match status" value="1"/>
</dbReference>
<evidence type="ECO:0000256" key="1">
    <source>
        <dbReference type="SAM" id="MobiDB-lite"/>
    </source>
</evidence>
<evidence type="ECO:0000313" key="2">
    <source>
        <dbReference type="EMBL" id="GHO42987.1"/>
    </source>
</evidence>